<evidence type="ECO:0000256" key="9">
    <source>
        <dbReference type="ARBA" id="ARBA00022692"/>
    </source>
</evidence>
<dbReference type="InterPro" id="IPR004533">
    <property type="entry name" value="CDP-diaglyc--ser_O-PTrfase"/>
</dbReference>
<keyword evidence="14" id="KW-1208">Phospholipid metabolism</keyword>
<proteinExistence type="inferred from homology"/>
<dbReference type="InterPro" id="IPR000462">
    <property type="entry name" value="CDP-OH_P_trans"/>
</dbReference>
<accession>A0AAW7CJF0</accession>
<keyword evidence="7" id="KW-0444">Lipid biosynthesis</keyword>
<sequence>MDFDHWYDAILNFIKSQAANGLTVANGCCGAAALFYCGNHEPAVSAALIFAAVLFDRYDGKLARRLKTESALGKQLDSLCDLLSFGAAPAMLIHTALFCLYGIPGMLAAMFYMLCGMIRLARFNISKQDGFFYGLPIPVAGLCVTAGFFAVPYVTHFWLFVWMVLLSVLMVAPFKLKKYEKGALQILQCAFFIIRRFVPFFFLSQAGKIRGTFS</sequence>
<dbReference type="NCBIfam" id="TIGR00473">
    <property type="entry name" value="pssA"/>
    <property type="match status" value="1"/>
</dbReference>
<dbReference type="Proteomes" id="UP001223084">
    <property type="component" value="Unassembled WGS sequence"/>
</dbReference>
<dbReference type="RefSeq" id="WP_285958243.1">
    <property type="nucleotide sequence ID" value="NZ_JASUZX010000001.1"/>
</dbReference>
<organism evidence="18 19">
    <name type="scientific">Heyndrickxia coagulans</name>
    <name type="common">Weizmannia coagulans</name>
    <dbReference type="NCBI Taxonomy" id="1398"/>
    <lineage>
        <taxon>Bacteria</taxon>
        <taxon>Bacillati</taxon>
        <taxon>Bacillota</taxon>
        <taxon>Bacilli</taxon>
        <taxon>Bacillales</taxon>
        <taxon>Bacillaceae</taxon>
        <taxon>Heyndrickxia</taxon>
    </lineage>
</organism>
<feature type="transmembrane region" description="Helical" evidence="17">
    <location>
        <begin position="91"/>
        <end position="118"/>
    </location>
</feature>
<keyword evidence="11" id="KW-0443">Lipid metabolism</keyword>
<evidence type="ECO:0000256" key="3">
    <source>
        <dbReference type="ARBA" id="ARBA00004308"/>
    </source>
</evidence>
<evidence type="ECO:0000256" key="1">
    <source>
        <dbReference type="ARBA" id="ARBA00000287"/>
    </source>
</evidence>
<evidence type="ECO:0000256" key="16">
    <source>
        <dbReference type="RuleBase" id="RU003750"/>
    </source>
</evidence>
<name>A0AAW7CJF0_HEYCO</name>
<dbReference type="GO" id="GO:0008654">
    <property type="term" value="P:phospholipid biosynthetic process"/>
    <property type="evidence" value="ECO:0007669"/>
    <property type="project" value="UniProtKB-KW"/>
</dbReference>
<feature type="transmembrane region" description="Helical" evidence="17">
    <location>
        <begin position="130"/>
        <end position="151"/>
    </location>
</feature>
<evidence type="ECO:0000256" key="6">
    <source>
        <dbReference type="ARBA" id="ARBA00017171"/>
    </source>
</evidence>
<evidence type="ECO:0000256" key="5">
    <source>
        <dbReference type="ARBA" id="ARBA00013174"/>
    </source>
</evidence>
<evidence type="ECO:0000313" key="19">
    <source>
        <dbReference type="Proteomes" id="UP001223084"/>
    </source>
</evidence>
<keyword evidence="10 17" id="KW-1133">Transmembrane helix</keyword>
<keyword evidence="9 17" id="KW-0812">Transmembrane</keyword>
<dbReference type="Pfam" id="PF01066">
    <property type="entry name" value="CDP-OH_P_transf"/>
    <property type="match status" value="1"/>
</dbReference>
<evidence type="ECO:0000256" key="10">
    <source>
        <dbReference type="ARBA" id="ARBA00022989"/>
    </source>
</evidence>
<evidence type="ECO:0000256" key="2">
    <source>
        <dbReference type="ARBA" id="ARBA00004141"/>
    </source>
</evidence>
<evidence type="ECO:0000256" key="11">
    <source>
        <dbReference type="ARBA" id="ARBA00023098"/>
    </source>
</evidence>
<evidence type="ECO:0000256" key="8">
    <source>
        <dbReference type="ARBA" id="ARBA00022679"/>
    </source>
</evidence>
<dbReference type="EC" id="2.7.8.8" evidence="5"/>
<dbReference type="InterPro" id="IPR048254">
    <property type="entry name" value="CDP_ALCOHOL_P_TRANSF_CS"/>
</dbReference>
<comment type="caution">
    <text evidence="18">The sequence shown here is derived from an EMBL/GenBank/DDBJ whole genome shotgun (WGS) entry which is preliminary data.</text>
</comment>
<dbReference type="InterPro" id="IPR043130">
    <property type="entry name" value="CDP-OH_PTrfase_TM_dom"/>
</dbReference>
<feature type="transmembrane region" description="Helical" evidence="17">
    <location>
        <begin position="157"/>
        <end position="174"/>
    </location>
</feature>
<evidence type="ECO:0000256" key="7">
    <source>
        <dbReference type="ARBA" id="ARBA00022516"/>
    </source>
</evidence>
<evidence type="ECO:0000313" key="18">
    <source>
        <dbReference type="EMBL" id="MDL5041111.1"/>
    </source>
</evidence>
<keyword evidence="12 17" id="KW-0472">Membrane</keyword>
<dbReference type="EMBL" id="JASUZX010000001">
    <property type="protein sequence ID" value="MDL5041111.1"/>
    <property type="molecule type" value="Genomic_DNA"/>
</dbReference>
<evidence type="ECO:0000256" key="17">
    <source>
        <dbReference type="SAM" id="Phobius"/>
    </source>
</evidence>
<protein>
    <recommendedName>
        <fullName evidence="6">CDP-diacylglycerol--serine O-phosphatidyltransferase</fullName>
        <ecNumber evidence="5">2.7.8.8</ecNumber>
    </recommendedName>
    <alternativeName>
        <fullName evidence="15">Phosphatidylserine synthase</fullName>
    </alternativeName>
</protein>
<dbReference type="AlphaFoldDB" id="A0AAW7CJF0"/>
<comment type="catalytic activity">
    <reaction evidence="1">
        <text>a CDP-1,2-diacyl-sn-glycerol + L-serine = a 1,2-diacyl-sn-glycero-3-phospho-L-serine + CMP + H(+)</text>
        <dbReference type="Rhea" id="RHEA:16913"/>
        <dbReference type="ChEBI" id="CHEBI:15378"/>
        <dbReference type="ChEBI" id="CHEBI:33384"/>
        <dbReference type="ChEBI" id="CHEBI:57262"/>
        <dbReference type="ChEBI" id="CHEBI:58332"/>
        <dbReference type="ChEBI" id="CHEBI:60377"/>
        <dbReference type="EC" id="2.7.8.8"/>
    </reaction>
</comment>
<dbReference type="PROSITE" id="PS00379">
    <property type="entry name" value="CDP_ALCOHOL_P_TRANSF"/>
    <property type="match status" value="1"/>
</dbReference>
<comment type="similarity">
    <text evidence="4 16">Belongs to the CDP-alcohol phosphatidyltransferase class-I family.</text>
</comment>
<dbReference type="Gene3D" id="1.20.120.1760">
    <property type="match status" value="1"/>
</dbReference>
<evidence type="ECO:0000256" key="15">
    <source>
        <dbReference type="ARBA" id="ARBA00032361"/>
    </source>
</evidence>
<gene>
    <name evidence="18" type="primary">pssA</name>
    <name evidence="18" type="ORF">QN341_08430</name>
</gene>
<comment type="subcellular location">
    <subcellularLocation>
        <location evidence="3">Endomembrane system</location>
    </subcellularLocation>
    <subcellularLocation>
        <location evidence="2">Membrane</location>
        <topology evidence="2">Multi-pass membrane protein</topology>
    </subcellularLocation>
</comment>
<dbReference type="GO" id="GO:0003882">
    <property type="term" value="F:CDP-diacylglycerol-serine O-phosphatidyltransferase activity"/>
    <property type="evidence" value="ECO:0007669"/>
    <property type="project" value="UniProtKB-EC"/>
</dbReference>
<reference evidence="18" key="1">
    <citation type="submission" date="2023-06" db="EMBL/GenBank/DDBJ databases">
        <title>Probiogenomic evaluation and L lactic producing Weizmannia coaggulans BKMTCR2-2 from tree bark.</title>
        <authorList>
            <person name="Mahittikon J."/>
            <person name="Tanasupawat S."/>
        </authorList>
    </citation>
    <scope>NUCLEOTIDE SEQUENCE</scope>
    <source>
        <strain evidence="18">BKMTCR2-2</strain>
    </source>
</reference>
<evidence type="ECO:0000256" key="4">
    <source>
        <dbReference type="ARBA" id="ARBA00010441"/>
    </source>
</evidence>
<keyword evidence="8 16" id="KW-0808">Transferase</keyword>
<evidence type="ECO:0000256" key="12">
    <source>
        <dbReference type="ARBA" id="ARBA00023136"/>
    </source>
</evidence>
<keyword evidence="13" id="KW-0594">Phospholipid biosynthesis</keyword>
<evidence type="ECO:0000256" key="14">
    <source>
        <dbReference type="ARBA" id="ARBA00023264"/>
    </source>
</evidence>
<dbReference type="GO" id="GO:0012505">
    <property type="term" value="C:endomembrane system"/>
    <property type="evidence" value="ECO:0007669"/>
    <property type="project" value="UniProtKB-SubCell"/>
</dbReference>
<evidence type="ECO:0000256" key="13">
    <source>
        <dbReference type="ARBA" id="ARBA00023209"/>
    </source>
</evidence>
<dbReference type="GO" id="GO:0016020">
    <property type="term" value="C:membrane"/>
    <property type="evidence" value="ECO:0007669"/>
    <property type="project" value="UniProtKB-SubCell"/>
</dbReference>